<keyword evidence="5" id="KW-0539">Nucleus</keyword>
<evidence type="ECO:0000256" key="4">
    <source>
        <dbReference type="ARBA" id="ARBA00023163"/>
    </source>
</evidence>
<dbReference type="GO" id="GO:0003677">
    <property type="term" value="F:DNA binding"/>
    <property type="evidence" value="ECO:0007669"/>
    <property type="project" value="UniProtKB-KW"/>
</dbReference>
<dbReference type="PANTHER" id="PTHR31744">
    <property type="entry name" value="PROTEIN CUP-SHAPED COTYLEDON 2-RELATED"/>
    <property type="match status" value="1"/>
</dbReference>
<dbReference type="AlphaFoldDB" id="A0A8F5XWQ0"/>
<dbReference type="Pfam" id="PF02365">
    <property type="entry name" value="NAM"/>
    <property type="match status" value="1"/>
</dbReference>
<evidence type="ECO:0000313" key="7">
    <source>
        <dbReference type="EMBL" id="QXO33767.1"/>
    </source>
</evidence>
<evidence type="ECO:0000256" key="1">
    <source>
        <dbReference type="ARBA" id="ARBA00004123"/>
    </source>
</evidence>
<dbReference type="FunFam" id="2.170.150.80:FF:000003">
    <property type="entry name" value="NAC domain-containing protein"/>
    <property type="match status" value="1"/>
</dbReference>
<evidence type="ECO:0000256" key="3">
    <source>
        <dbReference type="ARBA" id="ARBA00023125"/>
    </source>
</evidence>
<dbReference type="InterPro" id="IPR036093">
    <property type="entry name" value="NAC_dom_sf"/>
</dbReference>
<dbReference type="Gene3D" id="2.170.150.80">
    <property type="entry name" value="NAC domain"/>
    <property type="match status" value="1"/>
</dbReference>
<dbReference type="GO" id="GO:0005634">
    <property type="term" value="C:nucleus"/>
    <property type="evidence" value="ECO:0007669"/>
    <property type="project" value="UniProtKB-SubCell"/>
</dbReference>
<gene>
    <name evidence="7" type="primary">VND5</name>
</gene>
<organism evidence="7">
    <name type="scientific">Betula platyphylla</name>
    <name type="common">Asian white birch</name>
    <dbReference type="NCBI Taxonomy" id="78630"/>
    <lineage>
        <taxon>Eukaryota</taxon>
        <taxon>Viridiplantae</taxon>
        <taxon>Streptophyta</taxon>
        <taxon>Embryophyta</taxon>
        <taxon>Tracheophyta</taxon>
        <taxon>Spermatophyta</taxon>
        <taxon>Magnoliopsida</taxon>
        <taxon>eudicotyledons</taxon>
        <taxon>Gunneridae</taxon>
        <taxon>Pentapetalae</taxon>
        <taxon>rosids</taxon>
        <taxon>fabids</taxon>
        <taxon>Fagales</taxon>
        <taxon>Betulaceae</taxon>
        <taxon>Betula</taxon>
    </lineage>
</organism>
<sequence length="361" mass="41255">MASSSTGGVPPGFRFHPTDEELLYYYLKKKISFQKFDMEVIREVDLNKMEPWDLQERCKIGSTPQNEWYFFSHKDKKYPTGSRTNRATNAGFWKATGRDKCIRNTYKKIGMRKTLVFYRGRAPHGQKTDWIMHEYRLEDGDDPHGNSSEDGWVICRVFKKKNLFKVNANEGGSSINSDQQLSNTLSSNQPRTFMHRDNQYLPRQQHNNATFEPELALHHYSHMPAAASQYSQLFQSQPLLPPAHKPLGYDYSTGLSSEPPIMVKQLMTNPRDCESGSENLGRYQACEPGLEVGTCEPAQQMVAGRDEGLNEWAMLNRLVTSQLGNEDPSKGMRFEDANTSSVPQINQLSLRGETDFWGYGK</sequence>
<name>A0A8F5XWQ0_BETPL</name>
<dbReference type="SUPFAM" id="SSF101941">
    <property type="entry name" value="NAC domain"/>
    <property type="match status" value="1"/>
</dbReference>
<keyword evidence="3" id="KW-0238">DNA-binding</keyword>
<comment type="subcellular location">
    <subcellularLocation>
        <location evidence="1">Nucleus</location>
    </subcellularLocation>
</comment>
<dbReference type="GO" id="GO:0006355">
    <property type="term" value="P:regulation of DNA-templated transcription"/>
    <property type="evidence" value="ECO:0007669"/>
    <property type="project" value="InterPro"/>
</dbReference>
<protein>
    <submittedName>
        <fullName evidence="7">VND transcription factor</fullName>
    </submittedName>
</protein>
<dbReference type="PANTHER" id="PTHR31744:SF212">
    <property type="entry name" value="PROTEIN SOMBRERO-LIKE ISOFORM X2"/>
    <property type="match status" value="1"/>
</dbReference>
<feature type="domain" description="NAC" evidence="6">
    <location>
        <begin position="9"/>
        <end position="160"/>
    </location>
</feature>
<keyword evidence="4" id="KW-0804">Transcription</keyword>
<dbReference type="InterPro" id="IPR003441">
    <property type="entry name" value="NAC-dom"/>
</dbReference>
<proteinExistence type="evidence at transcript level"/>
<evidence type="ECO:0000256" key="2">
    <source>
        <dbReference type="ARBA" id="ARBA00023015"/>
    </source>
</evidence>
<dbReference type="PROSITE" id="PS51005">
    <property type="entry name" value="NAC"/>
    <property type="match status" value="1"/>
</dbReference>
<evidence type="ECO:0000256" key="5">
    <source>
        <dbReference type="ARBA" id="ARBA00023242"/>
    </source>
</evidence>
<dbReference type="EMBL" id="MT520990">
    <property type="protein sequence ID" value="QXO33767.1"/>
    <property type="molecule type" value="mRNA"/>
</dbReference>
<reference evidence="7" key="1">
    <citation type="submission" date="2020-05" db="EMBL/GenBank/DDBJ databases">
        <authorList>
            <person name="Cai J."/>
            <person name="Li H."/>
        </authorList>
    </citation>
    <scope>NUCLEOTIDE SEQUENCE</scope>
</reference>
<evidence type="ECO:0000259" key="6">
    <source>
        <dbReference type="PROSITE" id="PS51005"/>
    </source>
</evidence>
<keyword evidence="2" id="KW-0805">Transcription regulation</keyword>
<accession>A0A8F5XWQ0</accession>